<evidence type="ECO:0000313" key="2">
    <source>
        <dbReference type="Proteomes" id="UP000828390"/>
    </source>
</evidence>
<accession>A0A9D4RYX3</accession>
<dbReference type="EMBL" id="JAIWYP010000001">
    <property type="protein sequence ID" value="KAH3884098.1"/>
    <property type="molecule type" value="Genomic_DNA"/>
</dbReference>
<sequence length="52" mass="5808">MTTVALEYSSEKCSNHLLICLSRSEIASVVEPHREIRGRVSTFLWAIGFLVG</sequence>
<reference evidence="1" key="2">
    <citation type="submission" date="2020-11" db="EMBL/GenBank/DDBJ databases">
        <authorList>
            <person name="McCartney M.A."/>
            <person name="Auch B."/>
            <person name="Kono T."/>
            <person name="Mallez S."/>
            <person name="Becker A."/>
            <person name="Gohl D.M."/>
            <person name="Silverstein K.A.T."/>
            <person name="Koren S."/>
            <person name="Bechman K.B."/>
            <person name="Herman A."/>
            <person name="Abrahante J.E."/>
            <person name="Garbe J."/>
        </authorList>
    </citation>
    <scope>NUCLEOTIDE SEQUENCE</scope>
    <source>
        <strain evidence="1">Duluth1</strain>
        <tissue evidence="1">Whole animal</tissue>
    </source>
</reference>
<comment type="caution">
    <text evidence="1">The sequence shown here is derived from an EMBL/GenBank/DDBJ whole genome shotgun (WGS) entry which is preliminary data.</text>
</comment>
<dbReference type="Proteomes" id="UP000828390">
    <property type="component" value="Unassembled WGS sequence"/>
</dbReference>
<gene>
    <name evidence="1" type="ORF">DPMN_008071</name>
</gene>
<keyword evidence="2" id="KW-1185">Reference proteome</keyword>
<proteinExistence type="predicted"/>
<name>A0A9D4RYX3_DREPO</name>
<reference evidence="1" key="1">
    <citation type="journal article" date="2019" name="bioRxiv">
        <title>The Genome of the Zebra Mussel, Dreissena polymorpha: A Resource for Invasive Species Research.</title>
        <authorList>
            <person name="McCartney M.A."/>
            <person name="Auch B."/>
            <person name="Kono T."/>
            <person name="Mallez S."/>
            <person name="Zhang Y."/>
            <person name="Obille A."/>
            <person name="Becker A."/>
            <person name="Abrahante J.E."/>
            <person name="Garbe J."/>
            <person name="Badalamenti J.P."/>
            <person name="Herman A."/>
            <person name="Mangelson H."/>
            <person name="Liachko I."/>
            <person name="Sullivan S."/>
            <person name="Sone E.D."/>
            <person name="Koren S."/>
            <person name="Silverstein K.A.T."/>
            <person name="Beckman K.B."/>
            <person name="Gohl D.M."/>
        </authorList>
    </citation>
    <scope>NUCLEOTIDE SEQUENCE</scope>
    <source>
        <strain evidence="1">Duluth1</strain>
        <tissue evidence="1">Whole animal</tissue>
    </source>
</reference>
<organism evidence="1 2">
    <name type="scientific">Dreissena polymorpha</name>
    <name type="common">Zebra mussel</name>
    <name type="synonym">Mytilus polymorpha</name>
    <dbReference type="NCBI Taxonomy" id="45954"/>
    <lineage>
        <taxon>Eukaryota</taxon>
        <taxon>Metazoa</taxon>
        <taxon>Spiralia</taxon>
        <taxon>Lophotrochozoa</taxon>
        <taxon>Mollusca</taxon>
        <taxon>Bivalvia</taxon>
        <taxon>Autobranchia</taxon>
        <taxon>Heteroconchia</taxon>
        <taxon>Euheterodonta</taxon>
        <taxon>Imparidentia</taxon>
        <taxon>Neoheterodontei</taxon>
        <taxon>Myida</taxon>
        <taxon>Dreissenoidea</taxon>
        <taxon>Dreissenidae</taxon>
        <taxon>Dreissena</taxon>
    </lineage>
</organism>
<dbReference type="AlphaFoldDB" id="A0A9D4RYX3"/>
<protein>
    <submittedName>
        <fullName evidence="1">Uncharacterized protein</fullName>
    </submittedName>
</protein>
<evidence type="ECO:0000313" key="1">
    <source>
        <dbReference type="EMBL" id="KAH3884098.1"/>
    </source>
</evidence>